<accession>A0A914HJX2</accession>
<comment type="subcellular location">
    <subcellularLocation>
        <location evidence="1">Membrane</location>
        <topology evidence="1">Multi-pass membrane protein</topology>
    </subcellularLocation>
</comment>
<keyword evidence="4 10" id="KW-1133">Transmembrane helix</keyword>
<evidence type="ECO:0000256" key="3">
    <source>
        <dbReference type="ARBA" id="ARBA00022692"/>
    </source>
</evidence>
<feature type="compositionally biased region" description="Polar residues" evidence="9">
    <location>
        <begin position="563"/>
        <end position="580"/>
    </location>
</feature>
<evidence type="ECO:0000256" key="8">
    <source>
        <dbReference type="RuleBase" id="RU003857"/>
    </source>
</evidence>
<evidence type="ECO:0000256" key="9">
    <source>
        <dbReference type="SAM" id="MobiDB-lite"/>
    </source>
</evidence>
<dbReference type="CDD" id="cd00063">
    <property type="entry name" value="FN3"/>
    <property type="match status" value="1"/>
</dbReference>
<keyword evidence="12" id="KW-1185">Reference proteome</keyword>
<proteinExistence type="inferred from homology"/>
<dbReference type="PANTHER" id="PTHR11003">
    <property type="entry name" value="POTASSIUM CHANNEL, SUBFAMILY K"/>
    <property type="match status" value="1"/>
</dbReference>
<protein>
    <submittedName>
        <fullName evidence="13">Potassium channel domain-containing protein</fullName>
    </submittedName>
</protein>
<dbReference type="InterPro" id="IPR013099">
    <property type="entry name" value="K_chnl_dom"/>
</dbReference>
<keyword evidence="3 8" id="KW-0812">Transmembrane</keyword>
<dbReference type="Gene3D" id="1.10.287.70">
    <property type="match status" value="1"/>
</dbReference>
<dbReference type="InterPro" id="IPR003961">
    <property type="entry name" value="FN3_dom"/>
</dbReference>
<dbReference type="PANTHER" id="PTHR11003:SF73">
    <property type="entry name" value="FIBRONECTIN TYPE-III DOMAIN-CONTAINING PROTEIN"/>
    <property type="match status" value="1"/>
</dbReference>
<dbReference type="Pfam" id="PF07885">
    <property type="entry name" value="Ion_trans_2"/>
    <property type="match status" value="2"/>
</dbReference>
<evidence type="ECO:0000256" key="4">
    <source>
        <dbReference type="ARBA" id="ARBA00022989"/>
    </source>
</evidence>
<name>A0A914HJX2_GLORO</name>
<evidence type="ECO:0000256" key="7">
    <source>
        <dbReference type="ARBA" id="ARBA00023303"/>
    </source>
</evidence>
<dbReference type="GO" id="GO:0005886">
    <property type="term" value="C:plasma membrane"/>
    <property type="evidence" value="ECO:0007669"/>
    <property type="project" value="TreeGrafter"/>
</dbReference>
<keyword evidence="5 8" id="KW-0406">Ion transport</keyword>
<evidence type="ECO:0000259" key="11">
    <source>
        <dbReference type="Pfam" id="PF07885"/>
    </source>
</evidence>
<feature type="domain" description="Potassium channel" evidence="11">
    <location>
        <begin position="132"/>
        <end position="181"/>
    </location>
</feature>
<evidence type="ECO:0000256" key="6">
    <source>
        <dbReference type="ARBA" id="ARBA00023136"/>
    </source>
</evidence>
<dbReference type="SUPFAM" id="SSF81324">
    <property type="entry name" value="Voltage-gated potassium channels"/>
    <property type="match status" value="2"/>
</dbReference>
<dbReference type="GO" id="GO:0030322">
    <property type="term" value="P:stabilization of membrane potential"/>
    <property type="evidence" value="ECO:0007669"/>
    <property type="project" value="TreeGrafter"/>
</dbReference>
<keyword evidence="2 8" id="KW-0813">Transport</keyword>
<feature type="transmembrane region" description="Helical" evidence="10">
    <location>
        <begin position="289"/>
        <end position="309"/>
    </location>
</feature>
<dbReference type="GO" id="GO:0022841">
    <property type="term" value="F:potassium ion leak channel activity"/>
    <property type="evidence" value="ECO:0007669"/>
    <property type="project" value="TreeGrafter"/>
</dbReference>
<dbReference type="Proteomes" id="UP000887572">
    <property type="component" value="Unplaced"/>
</dbReference>
<sequence>MCGISPNDICKWSEALPGHIGFTKQLVFRIALPHITLLLISIFYALFGCIILSAFDYNGFADSQRWENRTKMLENHLKILKNHFVTSVMDGTNSFETTEFNENFKIFAINLYRIYEQQQYLNEMSPNLNWNLFFSTTWLASIGYGKNAPRTMGRRIFCMFYLTFGIPLYLVTLADLAKFCTEAINRFYTECIKIHFQFRQRYRRRSAVNICPTESDDVILIQKIDRRKRRERIRKSILRKNEDEMAEFLWKYLEKTHFVEVPFALVYLLLLGYIIFSSYFVAYLEDWSVWDGFYFIIMSVLTIGFGDIVPKNSDFILIILFVIIVGLIVATTFVDMVGAYYIDRLHFFGRRMDIDDPLEWLKAVQQRRIEAMKREAMRRLFETVTAITLKVIDYIRQNRYVIQGLRSFTLYEFNVRISTNNGTSRPARCQEYTEPCTVPQLLELYAISSVTATITWDSPKKNHGSEQYFLLFAQEPAPQFQYWRRYVVCVFAAHNFGFAAMSRTLRFKTRSWWYQDDDSSATNKGSVYLALPTLSKWMYSQARRPSLREPSICERQIGDDQAETSTHKSSLQSGEYQDTI</sequence>
<reference evidence="13" key="1">
    <citation type="submission" date="2022-11" db="UniProtKB">
        <authorList>
            <consortium name="WormBaseParasite"/>
        </authorList>
    </citation>
    <scope>IDENTIFICATION</scope>
</reference>
<evidence type="ECO:0000313" key="12">
    <source>
        <dbReference type="Proteomes" id="UP000887572"/>
    </source>
</evidence>
<dbReference type="InterPro" id="IPR036116">
    <property type="entry name" value="FN3_sf"/>
</dbReference>
<feature type="transmembrane region" description="Helical" evidence="10">
    <location>
        <begin position="261"/>
        <end position="282"/>
    </location>
</feature>
<dbReference type="WBParaSite" id="Gr19_v10_g2164.t1">
    <property type="protein sequence ID" value="Gr19_v10_g2164.t1"/>
    <property type="gene ID" value="Gr19_v10_g2164"/>
</dbReference>
<dbReference type="SUPFAM" id="SSF49265">
    <property type="entry name" value="Fibronectin type III"/>
    <property type="match status" value="1"/>
</dbReference>
<keyword evidence="6 10" id="KW-0472">Membrane</keyword>
<feature type="domain" description="Potassium channel" evidence="11">
    <location>
        <begin position="269"/>
        <end position="341"/>
    </location>
</feature>
<evidence type="ECO:0000256" key="5">
    <source>
        <dbReference type="ARBA" id="ARBA00023065"/>
    </source>
</evidence>
<dbReference type="InterPro" id="IPR003280">
    <property type="entry name" value="2pore_dom_K_chnl"/>
</dbReference>
<feature type="transmembrane region" description="Helical" evidence="10">
    <location>
        <begin position="157"/>
        <end position="177"/>
    </location>
</feature>
<evidence type="ECO:0000313" key="13">
    <source>
        <dbReference type="WBParaSite" id="Gr19_v10_g2164.t1"/>
    </source>
</evidence>
<comment type="similarity">
    <text evidence="8">Belongs to the two pore domain potassium channel (TC 1.A.1.8) family.</text>
</comment>
<evidence type="ECO:0000256" key="2">
    <source>
        <dbReference type="ARBA" id="ARBA00022448"/>
    </source>
</evidence>
<dbReference type="PRINTS" id="PR01333">
    <property type="entry name" value="2POREKCHANEL"/>
</dbReference>
<evidence type="ECO:0000256" key="1">
    <source>
        <dbReference type="ARBA" id="ARBA00004141"/>
    </source>
</evidence>
<feature type="transmembrane region" description="Helical" evidence="10">
    <location>
        <begin position="315"/>
        <end position="342"/>
    </location>
</feature>
<feature type="region of interest" description="Disordered" evidence="9">
    <location>
        <begin position="550"/>
        <end position="580"/>
    </location>
</feature>
<organism evidence="12 13">
    <name type="scientific">Globodera rostochiensis</name>
    <name type="common">Golden nematode worm</name>
    <name type="synonym">Heterodera rostochiensis</name>
    <dbReference type="NCBI Taxonomy" id="31243"/>
    <lineage>
        <taxon>Eukaryota</taxon>
        <taxon>Metazoa</taxon>
        <taxon>Ecdysozoa</taxon>
        <taxon>Nematoda</taxon>
        <taxon>Chromadorea</taxon>
        <taxon>Rhabditida</taxon>
        <taxon>Tylenchina</taxon>
        <taxon>Tylenchomorpha</taxon>
        <taxon>Tylenchoidea</taxon>
        <taxon>Heteroderidae</taxon>
        <taxon>Heteroderinae</taxon>
        <taxon>Globodera</taxon>
    </lineage>
</organism>
<dbReference type="GO" id="GO:0015271">
    <property type="term" value="F:outward rectifier potassium channel activity"/>
    <property type="evidence" value="ECO:0007669"/>
    <property type="project" value="TreeGrafter"/>
</dbReference>
<evidence type="ECO:0000256" key="10">
    <source>
        <dbReference type="SAM" id="Phobius"/>
    </source>
</evidence>
<dbReference type="AlphaFoldDB" id="A0A914HJX2"/>
<keyword evidence="7 8" id="KW-0407">Ion channel</keyword>
<feature type="transmembrane region" description="Helical" evidence="10">
    <location>
        <begin position="35"/>
        <end position="55"/>
    </location>
</feature>